<reference evidence="12 13" key="1">
    <citation type="submission" date="2023-05" db="EMBL/GenBank/DDBJ databases">
        <title>Novel species of genus Flectobacillus isolated from stream in China.</title>
        <authorList>
            <person name="Lu H."/>
        </authorList>
    </citation>
    <scope>NUCLEOTIDE SEQUENCE [LARGE SCALE GENOMIC DNA]</scope>
    <source>
        <strain evidence="12 13">KCTC 42575</strain>
    </source>
</reference>
<comment type="caution">
    <text evidence="12">The sequence shown here is derived from an EMBL/GenBank/DDBJ whole genome shotgun (WGS) entry which is preliminary data.</text>
</comment>
<keyword evidence="6" id="KW-0862">Zinc</keyword>
<dbReference type="Pfam" id="PF00675">
    <property type="entry name" value="Peptidase_M16"/>
    <property type="match status" value="2"/>
</dbReference>
<dbReference type="InterPro" id="IPR011765">
    <property type="entry name" value="Pept_M16_N"/>
</dbReference>
<dbReference type="Gene3D" id="3.30.830.10">
    <property type="entry name" value="Metalloenzyme, LuxS/M16 peptidase-like"/>
    <property type="match status" value="4"/>
</dbReference>
<keyword evidence="4" id="KW-0479">Metal-binding</keyword>
<dbReference type="PANTHER" id="PTHR43690">
    <property type="entry name" value="NARDILYSIN"/>
    <property type="match status" value="1"/>
</dbReference>
<dbReference type="Proteomes" id="UP001236507">
    <property type="component" value="Unassembled WGS sequence"/>
</dbReference>
<evidence type="ECO:0000256" key="4">
    <source>
        <dbReference type="ARBA" id="ARBA00022723"/>
    </source>
</evidence>
<feature type="domain" description="Peptidase M16 N-terminal" evidence="10">
    <location>
        <begin position="152"/>
        <end position="247"/>
    </location>
</feature>
<evidence type="ECO:0000259" key="11">
    <source>
        <dbReference type="Pfam" id="PF05193"/>
    </source>
</evidence>
<evidence type="ECO:0000256" key="3">
    <source>
        <dbReference type="ARBA" id="ARBA00022670"/>
    </source>
</evidence>
<evidence type="ECO:0000256" key="8">
    <source>
        <dbReference type="RuleBase" id="RU004447"/>
    </source>
</evidence>
<gene>
    <name evidence="12" type="ORF">QM524_02355</name>
</gene>
<dbReference type="SUPFAM" id="SSF63411">
    <property type="entry name" value="LuxS/MPP-like metallohydrolase"/>
    <property type="match status" value="4"/>
</dbReference>
<keyword evidence="13" id="KW-1185">Reference proteome</keyword>
<evidence type="ECO:0000256" key="7">
    <source>
        <dbReference type="ARBA" id="ARBA00023049"/>
    </source>
</evidence>
<evidence type="ECO:0000259" key="10">
    <source>
        <dbReference type="Pfam" id="PF00675"/>
    </source>
</evidence>
<keyword evidence="3" id="KW-0645">Protease</keyword>
<feature type="domain" description="Peptidase M16 C-terminal" evidence="11">
    <location>
        <begin position="766"/>
        <end position="887"/>
    </location>
</feature>
<evidence type="ECO:0000313" key="12">
    <source>
        <dbReference type="EMBL" id="MDI9858041.1"/>
    </source>
</evidence>
<keyword evidence="7" id="KW-0482">Metalloprotease</keyword>
<dbReference type="InterPro" id="IPR011249">
    <property type="entry name" value="Metalloenz_LuxS/M16"/>
</dbReference>
<dbReference type="PANTHER" id="PTHR43690:SF17">
    <property type="entry name" value="PROTEIN YHJJ"/>
    <property type="match status" value="1"/>
</dbReference>
<evidence type="ECO:0000256" key="5">
    <source>
        <dbReference type="ARBA" id="ARBA00022801"/>
    </source>
</evidence>
<accession>A0ABT6Y438</accession>
<organism evidence="12 13">
    <name type="scientific">Flectobacillus roseus</name>
    <dbReference type="NCBI Taxonomy" id="502259"/>
    <lineage>
        <taxon>Bacteria</taxon>
        <taxon>Pseudomonadati</taxon>
        <taxon>Bacteroidota</taxon>
        <taxon>Cytophagia</taxon>
        <taxon>Cytophagales</taxon>
        <taxon>Flectobacillaceae</taxon>
        <taxon>Flectobacillus</taxon>
    </lineage>
</organism>
<dbReference type="EMBL" id="JASHIF010000002">
    <property type="protein sequence ID" value="MDI9858041.1"/>
    <property type="molecule type" value="Genomic_DNA"/>
</dbReference>
<comment type="cofactor">
    <cofactor evidence="1">
        <name>Zn(2+)</name>
        <dbReference type="ChEBI" id="CHEBI:29105"/>
    </cofactor>
</comment>
<feature type="chain" id="PRO_5046705208" evidence="9">
    <location>
        <begin position="23"/>
        <end position="982"/>
    </location>
</feature>
<keyword evidence="9" id="KW-0732">Signal</keyword>
<proteinExistence type="inferred from homology"/>
<sequence>MPTFFKALLTSALVVSSLGSIAQTKFEWKSANSSGFTYKYVSNDPMKARFYQLKNGLTVILSENHKEPRIQALIPTRAGSNTDPKDHTGLAHYLEHMLFKGTDKYGSLDWSKEKPLLDKIDALYEQYNKTTDAAKRKEIYKEIDKTSGEAAKYAIANEYDKMMAAMGGQGTNAFTSYEQTVYTEDIPTNAIDRFLALQAERFRNPILRIFHTELEAVYEEKNRSLDNDPWKVEEIKYAALFPTHNYGQQTTIGTIEHLKNPSLIEIRNYFKKYYVPNNMAIIMVGDFNSDELIKKIDKAFAYMQPKPVQEYKPAPEAPITAPIVKEVFGPTPDNITIAWRWPGAVSPKEHIIGTIVDELMSNSKAGLIDINLSKAQKVLRAGSNPDWNKDYSVWTLSGTPKNGQSLEEVRDLLLGQLDLLKKGQFDESIIKAIAANYKLTAIQGLEKNDARAYKLLNDFVVSKGADWNETSAMTDALSKVTKQQVIDFANKYCGNGYVVVYKRKGEDKNISKVDKPEITQVETNREKQSEFLKSVNGMPMKEIQPKWLDYNKDLQKGKVGPAEVLYVKNEDNDLFRLTYRFDMGSWNSKVLPIALQYLNFLGTPTMSAEEISKEYYKLASNFGANFTDHHINLSLSGLNENFDRTVSIFEQLITQAKADPATFELLKGRLIKQRNDAKANKGAILQGLAQYAQFGAKNPRTALNFTNDELKALTVDEVVNFLKDLFNFKHTVIYYGPKSLEQFSADISKVHKFPAQFKADLPLVANFDRITPSKTQVLFTNFDMVQAEIDWIRPTVKFDPAQTPVVELFNNYFGGGMSSIVFQTIRESKALAYSTYAYYFTPNTKDEKYYLVGYVGTQADKLNEAIPSMNELFNVFPASEKNLETAKESMLKNYQTERITQDAIAFNYLAAQEKGLNYDERSKIFEALSKLGLEDLKKFQEANIANKPVTYCIVGSDTKIKVDELSKYGEVKKLTLEEVFGY</sequence>
<feature type="signal peptide" evidence="9">
    <location>
        <begin position="1"/>
        <end position="22"/>
    </location>
</feature>
<protein>
    <submittedName>
        <fullName evidence="12">Insulinase family protein</fullName>
    </submittedName>
</protein>
<evidence type="ECO:0000256" key="6">
    <source>
        <dbReference type="ARBA" id="ARBA00022833"/>
    </source>
</evidence>
<dbReference type="InterPro" id="IPR050626">
    <property type="entry name" value="Peptidase_M16"/>
</dbReference>
<evidence type="ECO:0000256" key="9">
    <source>
        <dbReference type="SAM" id="SignalP"/>
    </source>
</evidence>
<keyword evidence="5" id="KW-0378">Hydrolase</keyword>
<evidence type="ECO:0000256" key="2">
    <source>
        <dbReference type="ARBA" id="ARBA00007261"/>
    </source>
</evidence>
<feature type="domain" description="Peptidase M16 N-terminal" evidence="10">
    <location>
        <begin position="59"/>
        <end position="108"/>
    </location>
</feature>
<dbReference type="PROSITE" id="PS00143">
    <property type="entry name" value="INSULINASE"/>
    <property type="match status" value="1"/>
</dbReference>
<evidence type="ECO:0000256" key="1">
    <source>
        <dbReference type="ARBA" id="ARBA00001947"/>
    </source>
</evidence>
<feature type="domain" description="Peptidase M16 C-terminal" evidence="11">
    <location>
        <begin position="265"/>
        <end position="435"/>
    </location>
</feature>
<dbReference type="RefSeq" id="WP_283343306.1">
    <property type="nucleotide sequence ID" value="NZ_JASHIF010000002.1"/>
</dbReference>
<dbReference type="InterPro" id="IPR007863">
    <property type="entry name" value="Peptidase_M16_C"/>
</dbReference>
<comment type="similarity">
    <text evidence="2 8">Belongs to the peptidase M16 family.</text>
</comment>
<name>A0ABT6Y438_9BACT</name>
<dbReference type="InterPro" id="IPR001431">
    <property type="entry name" value="Pept_M16_Zn_BS"/>
</dbReference>
<evidence type="ECO:0000313" key="13">
    <source>
        <dbReference type="Proteomes" id="UP001236507"/>
    </source>
</evidence>
<dbReference type="Pfam" id="PF05193">
    <property type="entry name" value="Peptidase_M16_C"/>
    <property type="match status" value="2"/>
</dbReference>